<keyword evidence="4" id="KW-1185">Reference proteome</keyword>
<dbReference type="EMBL" id="MNPJ01000020">
    <property type="protein sequence ID" value="OQS54440.1"/>
    <property type="molecule type" value="Genomic_DNA"/>
</dbReference>
<proteinExistence type="predicted"/>
<evidence type="ECO:0000313" key="4">
    <source>
        <dbReference type="Proteomes" id="UP000192758"/>
    </source>
</evidence>
<gene>
    <name evidence="3" type="ORF">EHP00_1323</name>
</gene>
<name>A0A1W0E5C5_9MICR</name>
<dbReference type="Proteomes" id="UP000192758">
    <property type="component" value="Unassembled WGS sequence"/>
</dbReference>
<comment type="caution">
    <text evidence="3">The sequence shown here is derived from an EMBL/GenBank/DDBJ whole genome shotgun (WGS) entry which is preliminary data.</text>
</comment>
<evidence type="ECO:0000256" key="1">
    <source>
        <dbReference type="SAM" id="MobiDB-lite"/>
    </source>
</evidence>
<keyword evidence="2" id="KW-1133">Transmembrane helix</keyword>
<evidence type="ECO:0000313" key="3">
    <source>
        <dbReference type="EMBL" id="OQS54440.1"/>
    </source>
</evidence>
<reference evidence="3 4" key="1">
    <citation type="journal article" date="2017" name="Environ. Microbiol.">
        <title>Decay of the glycolytic pathway and adaptation to intranuclear parasitism within Enterocytozoonidae microsporidia.</title>
        <authorList>
            <person name="Wiredu Boakye D."/>
            <person name="Jaroenlak P."/>
            <person name="Prachumwat A."/>
            <person name="Williams T.A."/>
            <person name="Bateman K.S."/>
            <person name="Itsathitphaisarn O."/>
            <person name="Sritunyalucksana K."/>
            <person name="Paszkiewicz K.H."/>
            <person name="Moore K.A."/>
            <person name="Stentiford G.D."/>
            <person name="Williams B.A."/>
        </authorList>
    </citation>
    <scope>NUCLEOTIDE SEQUENCE [LARGE SCALE GENOMIC DNA]</scope>
    <source>
        <strain evidence="3 4">TH1</strain>
    </source>
</reference>
<feature type="transmembrane region" description="Helical" evidence="2">
    <location>
        <begin position="252"/>
        <end position="275"/>
    </location>
</feature>
<keyword evidence="2" id="KW-0812">Transmembrane</keyword>
<evidence type="ECO:0000256" key="2">
    <source>
        <dbReference type="SAM" id="Phobius"/>
    </source>
</evidence>
<organism evidence="3 4">
    <name type="scientific">Ecytonucleospora hepatopenaei</name>
    <dbReference type="NCBI Taxonomy" id="646526"/>
    <lineage>
        <taxon>Eukaryota</taxon>
        <taxon>Fungi</taxon>
        <taxon>Fungi incertae sedis</taxon>
        <taxon>Microsporidia</taxon>
        <taxon>Enterocytozoonidae</taxon>
        <taxon>Ecytonucleospora</taxon>
    </lineage>
</organism>
<dbReference type="AlphaFoldDB" id="A0A1W0E5C5"/>
<feature type="region of interest" description="Disordered" evidence="1">
    <location>
        <begin position="197"/>
        <end position="216"/>
    </location>
</feature>
<accession>A0A1W0E5C5</accession>
<sequence length="298" mass="34250">MFIFINFLLSIACADKLHVIFDKSQHKNMSNFLTNFFTYENCIDESKAELKDFLQNFLTLKTQLMVQEALISNIKCNKADSYLPETTLYFDNNIRPMIGKNTKAEMIQKINTDFKDKSDLFKFTLDFDVDNFFNPILEMLQKNKKPYLNNVTLEEKNNFTKNCMQMKDCVIRQENYILGKVSKEIMNMVNKYIDDSGKEKGTLPDPEHPPLKPDDPTSITGALKGVTGTTVGVKKVKDTESKKEEKKRQVRIGLIVGFSILSVAFLIFGGVLYIYHIKKLKKGVLNYQIQETSAIIKT</sequence>
<protein>
    <submittedName>
        <fullName evidence="3">Uncharacterized protein</fullName>
    </submittedName>
</protein>
<dbReference type="VEuPathDB" id="MicrosporidiaDB:EHP00_1323"/>
<keyword evidence="2" id="KW-0472">Membrane</keyword>
<feature type="compositionally biased region" description="Basic and acidic residues" evidence="1">
    <location>
        <begin position="197"/>
        <end position="215"/>
    </location>
</feature>